<dbReference type="WBParaSite" id="nRc.2.0.1.t23378-RA">
    <property type="protein sequence ID" value="nRc.2.0.1.t23378-RA"/>
    <property type="gene ID" value="nRc.2.0.1.g23378"/>
</dbReference>
<evidence type="ECO:0000256" key="1">
    <source>
        <dbReference type="SAM" id="MobiDB-lite"/>
    </source>
</evidence>
<name>A0A915JA61_ROMCU</name>
<feature type="compositionally biased region" description="Polar residues" evidence="1">
    <location>
        <begin position="20"/>
        <end position="30"/>
    </location>
</feature>
<proteinExistence type="predicted"/>
<reference evidence="3" key="1">
    <citation type="submission" date="2022-11" db="UniProtKB">
        <authorList>
            <consortium name="WormBaseParasite"/>
        </authorList>
    </citation>
    <scope>IDENTIFICATION</scope>
</reference>
<sequence>MTSPPGANHRQSPPYYQRSPPKNQSPLTPK</sequence>
<evidence type="ECO:0000313" key="2">
    <source>
        <dbReference type="Proteomes" id="UP000887565"/>
    </source>
</evidence>
<accession>A0A915JA61</accession>
<keyword evidence="2" id="KW-1185">Reference proteome</keyword>
<feature type="region of interest" description="Disordered" evidence="1">
    <location>
        <begin position="1"/>
        <end position="30"/>
    </location>
</feature>
<feature type="compositionally biased region" description="Polar residues" evidence="1">
    <location>
        <begin position="1"/>
        <end position="11"/>
    </location>
</feature>
<protein>
    <submittedName>
        <fullName evidence="3">Uncharacterized protein</fullName>
    </submittedName>
</protein>
<evidence type="ECO:0000313" key="3">
    <source>
        <dbReference type="WBParaSite" id="nRc.2.0.1.t23378-RA"/>
    </source>
</evidence>
<organism evidence="2 3">
    <name type="scientific">Romanomermis culicivorax</name>
    <name type="common">Nematode worm</name>
    <dbReference type="NCBI Taxonomy" id="13658"/>
    <lineage>
        <taxon>Eukaryota</taxon>
        <taxon>Metazoa</taxon>
        <taxon>Ecdysozoa</taxon>
        <taxon>Nematoda</taxon>
        <taxon>Enoplea</taxon>
        <taxon>Dorylaimia</taxon>
        <taxon>Mermithida</taxon>
        <taxon>Mermithoidea</taxon>
        <taxon>Mermithidae</taxon>
        <taxon>Romanomermis</taxon>
    </lineage>
</organism>
<dbReference type="AlphaFoldDB" id="A0A915JA61"/>
<dbReference type="Proteomes" id="UP000887565">
    <property type="component" value="Unplaced"/>
</dbReference>